<dbReference type="Proteomes" id="UP001432322">
    <property type="component" value="Unassembled WGS sequence"/>
</dbReference>
<evidence type="ECO:0000313" key="3">
    <source>
        <dbReference type="Proteomes" id="UP001432322"/>
    </source>
</evidence>
<reference evidence="2" key="1">
    <citation type="submission" date="2023-10" db="EMBL/GenBank/DDBJ databases">
        <title>Genome assembly of Pristionchus species.</title>
        <authorList>
            <person name="Yoshida K."/>
            <person name="Sommer R.J."/>
        </authorList>
    </citation>
    <scope>NUCLEOTIDE SEQUENCE</scope>
    <source>
        <strain evidence="2">RS5133</strain>
    </source>
</reference>
<dbReference type="EMBL" id="BTSY01000005">
    <property type="protein sequence ID" value="GMT28958.1"/>
    <property type="molecule type" value="Genomic_DNA"/>
</dbReference>
<sequence length="83" mass="9797">KEKEKKKGGEKKEEEKRESKEIERKNEVKVEEKEKTMERELSIEVIPYAEWPVPPLVTRSDQYLGFGLFAGCYKTAYFGYVCM</sequence>
<accession>A0AAV5WE30</accession>
<keyword evidence="3" id="KW-1185">Reference proteome</keyword>
<evidence type="ECO:0000313" key="2">
    <source>
        <dbReference type="EMBL" id="GMT28958.1"/>
    </source>
</evidence>
<name>A0AAV5WE30_9BILA</name>
<dbReference type="AlphaFoldDB" id="A0AAV5WE30"/>
<gene>
    <name evidence="2" type="ORF">PFISCL1PPCAC_20255</name>
</gene>
<feature type="region of interest" description="Disordered" evidence="1">
    <location>
        <begin position="1"/>
        <end position="33"/>
    </location>
</feature>
<evidence type="ECO:0000256" key="1">
    <source>
        <dbReference type="SAM" id="MobiDB-lite"/>
    </source>
</evidence>
<organism evidence="2 3">
    <name type="scientific">Pristionchus fissidentatus</name>
    <dbReference type="NCBI Taxonomy" id="1538716"/>
    <lineage>
        <taxon>Eukaryota</taxon>
        <taxon>Metazoa</taxon>
        <taxon>Ecdysozoa</taxon>
        <taxon>Nematoda</taxon>
        <taxon>Chromadorea</taxon>
        <taxon>Rhabditida</taxon>
        <taxon>Rhabditina</taxon>
        <taxon>Diplogasteromorpha</taxon>
        <taxon>Diplogasteroidea</taxon>
        <taxon>Neodiplogasteridae</taxon>
        <taxon>Pristionchus</taxon>
    </lineage>
</organism>
<comment type="caution">
    <text evidence="2">The sequence shown here is derived from an EMBL/GenBank/DDBJ whole genome shotgun (WGS) entry which is preliminary data.</text>
</comment>
<proteinExistence type="predicted"/>
<feature type="non-terminal residue" evidence="2">
    <location>
        <position position="83"/>
    </location>
</feature>
<feature type="non-terminal residue" evidence="2">
    <location>
        <position position="1"/>
    </location>
</feature>
<protein>
    <submittedName>
        <fullName evidence="2">Uncharacterized protein</fullName>
    </submittedName>
</protein>